<accession>A0ABW5ULK4</accession>
<proteinExistence type="predicted"/>
<dbReference type="RefSeq" id="WP_066477819.1">
    <property type="nucleotide sequence ID" value="NZ_BCNT01000007.1"/>
</dbReference>
<dbReference type="EMBL" id="JBHUMV010000004">
    <property type="protein sequence ID" value="MFD2754426.1"/>
    <property type="molecule type" value="Genomic_DNA"/>
</dbReference>
<protein>
    <submittedName>
        <fullName evidence="2">DUF4148 domain-containing protein</fullName>
    </submittedName>
</protein>
<reference evidence="3" key="1">
    <citation type="journal article" date="2019" name="Int. J. Syst. Evol. Microbiol.">
        <title>The Global Catalogue of Microorganisms (GCM) 10K type strain sequencing project: providing services to taxonomists for standard genome sequencing and annotation.</title>
        <authorList>
            <consortium name="The Broad Institute Genomics Platform"/>
            <consortium name="The Broad Institute Genome Sequencing Center for Infectious Disease"/>
            <person name="Wu L."/>
            <person name="Ma J."/>
        </authorList>
    </citation>
    <scope>NUCLEOTIDE SEQUENCE [LARGE SCALE GENOMIC DNA]</scope>
    <source>
        <strain evidence="3">TISTR 1906</strain>
    </source>
</reference>
<sequence length="104" mass="11097">MRSLTSLFVAAAVAAVSAAAMAENAPASAGEGMAAAFRSRAEVLADLEMFQRSGLGYLPSPTGYVESEQSAEYRRAYAEYQRLLAGPDYREAVARYESQPPAGR</sequence>
<feature type="chain" id="PRO_5046755229" evidence="1">
    <location>
        <begin position="23"/>
        <end position="104"/>
    </location>
</feature>
<comment type="caution">
    <text evidence="2">The sequence shown here is derived from an EMBL/GenBank/DDBJ whole genome shotgun (WGS) entry which is preliminary data.</text>
</comment>
<keyword evidence="1" id="KW-0732">Signal</keyword>
<gene>
    <name evidence="2" type="ORF">ACFSW6_10030</name>
</gene>
<keyword evidence="3" id="KW-1185">Reference proteome</keyword>
<name>A0ABW5ULK4_9BURK</name>
<feature type="signal peptide" evidence="1">
    <location>
        <begin position="1"/>
        <end position="22"/>
    </location>
</feature>
<organism evidence="2 3">
    <name type="scientific">Comamonas terrae</name>
    <dbReference type="NCBI Taxonomy" id="673548"/>
    <lineage>
        <taxon>Bacteria</taxon>
        <taxon>Pseudomonadati</taxon>
        <taxon>Pseudomonadota</taxon>
        <taxon>Betaproteobacteria</taxon>
        <taxon>Burkholderiales</taxon>
        <taxon>Comamonadaceae</taxon>
        <taxon>Comamonas</taxon>
    </lineage>
</organism>
<dbReference type="Proteomes" id="UP001597463">
    <property type="component" value="Unassembled WGS sequence"/>
</dbReference>
<evidence type="ECO:0000313" key="3">
    <source>
        <dbReference type="Proteomes" id="UP001597463"/>
    </source>
</evidence>
<evidence type="ECO:0000256" key="1">
    <source>
        <dbReference type="SAM" id="SignalP"/>
    </source>
</evidence>
<evidence type="ECO:0000313" key="2">
    <source>
        <dbReference type="EMBL" id="MFD2754426.1"/>
    </source>
</evidence>
<dbReference type="Pfam" id="PF13663">
    <property type="entry name" value="DUF4148"/>
    <property type="match status" value="1"/>
</dbReference>
<dbReference type="InterPro" id="IPR025421">
    <property type="entry name" value="DUF4148"/>
</dbReference>